<dbReference type="HOGENOM" id="CLU_2284265_0_0_1"/>
<organism evidence="1 2">
    <name type="scientific">Sphaerobolus stellatus (strain SS14)</name>
    <dbReference type="NCBI Taxonomy" id="990650"/>
    <lineage>
        <taxon>Eukaryota</taxon>
        <taxon>Fungi</taxon>
        <taxon>Dikarya</taxon>
        <taxon>Basidiomycota</taxon>
        <taxon>Agaricomycotina</taxon>
        <taxon>Agaricomycetes</taxon>
        <taxon>Phallomycetidae</taxon>
        <taxon>Geastrales</taxon>
        <taxon>Sphaerobolaceae</taxon>
        <taxon>Sphaerobolus</taxon>
    </lineage>
</organism>
<feature type="non-terminal residue" evidence="1">
    <location>
        <position position="1"/>
    </location>
</feature>
<reference evidence="1 2" key="1">
    <citation type="submission" date="2014-06" db="EMBL/GenBank/DDBJ databases">
        <title>Evolutionary Origins and Diversification of the Mycorrhizal Mutualists.</title>
        <authorList>
            <consortium name="DOE Joint Genome Institute"/>
            <consortium name="Mycorrhizal Genomics Consortium"/>
            <person name="Kohler A."/>
            <person name="Kuo A."/>
            <person name="Nagy L.G."/>
            <person name="Floudas D."/>
            <person name="Copeland A."/>
            <person name="Barry K.W."/>
            <person name="Cichocki N."/>
            <person name="Veneault-Fourrey C."/>
            <person name="LaButti K."/>
            <person name="Lindquist E.A."/>
            <person name="Lipzen A."/>
            <person name="Lundell T."/>
            <person name="Morin E."/>
            <person name="Murat C."/>
            <person name="Riley R."/>
            <person name="Ohm R."/>
            <person name="Sun H."/>
            <person name="Tunlid A."/>
            <person name="Henrissat B."/>
            <person name="Grigoriev I.V."/>
            <person name="Hibbett D.S."/>
            <person name="Martin F."/>
        </authorList>
    </citation>
    <scope>NUCLEOTIDE SEQUENCE [LARGE SCALE GENOMIC DNA]</scope>
    <source>
        <strain evidence="1 2">SS14</strain>
    </source>
</reference>
<dbReference type="EMBL" id="KN837338">
    <property type="protein sequence ID" value="KIJ27340.1"/>
    <property type="molecule type" value="Genomic_DNA"/>
</dbReference>
<evidence type="ECO:0000313" key="2">
    <source>
        <dbReference type="Proteomes" id="UP000054279"/>
    </source>
</evidence>
<proteinExistence type="predicted"/>
<gene>
    <name evidence="1" type="ORF">M422DRAFT_191157</name>
</gene>
<name>A0A0C9UPP1_SPHS4</name>
<keyword evidence="2" id="KW-1185">Reference proteome</keyword>
<dbReference type="AlphaFoldDB" id="A0A0C9UPP1"/>
<accession>A0A0C9UPP1</accession>
<dbReference type="Proteomes" id="UP000054279">
    <property type="component" value="Unassembled WGS sequence"/>
</dbReference>
<sequence length="102" mass="11560">AYSKGLNGLQAAWAAQKYHGHQVLPENIMEKFDQAHNMSELILVNFSQVNIVDFFSFYKFRVFKSTFGSHVILSACLHKGAGFARPLSTLIQKRYLPTVALR</sequence>
<dbReference type="OrthoDB" id="2416294at2759"/>
<protein>
    <submittedName>
        <fullName evidence="1">Uncharacterized protein</fullName>
    </submittedName>
</protein>
<evidence type="ECO:0000313" key="1">
    <source>
        <dbReference type="EMBL" id="KIJ27340.1"/>
    </source>
</evidence>